<dbReference type="GO" id="GO:0047617">
    <property type="term" value="F:fatty acyl-CoA hydrolase activity"/>
    <property type="evidence" value="ECO:0007669"/>
    <property type="project" value="InterPro"/>
</dbReference>
<name>A0A9N9TGN8_PHYSR</name>
<keyword evidence="12" id="KW-0539">Nucleus</keyword>
<evidence type="ECO:0000256" key="14">
    <source>
        <dbReference type="ARBA" id="ARBA00047969"/>
    </source>
</evidence>
<dbReference type="CDD" id="cd03443">
    <property type="entry name" value="PaaI_thioesterase"/>
    <property type="match status" value="1"/>
</dbReference>
<evidence type="ECO:0000256" key="12">
    <source>
        <dbReference type="ARBA" id="ARBA00023242"/>
    </source>
</evidence>
<dbReference type="Proteomes" id="UP001153712">
    <property type="component" value="Chromosome 2"/>
</dbReference>
<dbReference type="GO" id="GO:0005739">
    <property type="term" value="C:mitochondrion"/>
    <property type="evidence" value="ECO:0007669"/>
    <property type="project" value="UniProtKB-SubCell"/>
</dbReference>
<evidence type="ECO:0000256" key="6">
    <source>
        <dbReference type="ARBA" id="ARBA00022490"/>
    </source>
</evidence>
<comment type="subcellular location">
    <subcellularLocation>
        <location evidence="3">Cytoplasm</location>
        <location evidence="3">Cytoskeleton</location>
        <location evidence="3">Spindle</location>
    </subcellularLocation>
    <subcellularLocation>
        <location evidence="4">Cytoplasm</location>
        <location evidence="4">Cytosol</location>
    </subcellularLocation>
    <subcellularLocation>
        <location evidence="2">Mitochondrion</location>
    </subcellularLocation>
    <subcellularLocation>
        <location evidence="1">Nucleus</location>
    </subcellularLocation>
</comment>
<comment type="similarity">
    <text evidence="5">Belongs to the thioesterase PaaI family.</text>
</comment>
<evidence type="ECO:0000256" key="7">
    <source>
        <dbReference type="ARBA" id="ARBA00022801"/>
    </source>
</evidence>
<sequence length="142" mass="15640">MAKLAIDAKQFKNLLETTKRFNKCLKAINLVELGKGRCTATLKVKEEHTNSMGTMQAGFAASLVDTISSHALFTHEKGNHPSVSVNINVSYLKGIKEGEEILIEADTLKVGKTMAFLQVLIKNKINGNLLVKGEHTMFLLQK</sequence>
<evidence type="ECO:0000256" key="4">
    <source>
        <dbReference type="ARBA" id="ARBA00004514"/>
    </source>
</evidence>
<evidence type="ECO:0000256" key="11">
    <source>
        <dbReference type="ARBA" id="ARBA00023212"/>
    </source>
</evidence>
<dbReference type="Pfam" id="PF03061">
    <property type="entry name" value="4HBT"/>
    <property type="match status" value="1"/>
</dbReference>
<evidence type="ECO:0000256" key="15">
    <source>
        <dbReference type="ARBA" id="ARBA00048074"/>
    </source>
</evidence>
<evidence type="ECO:0000256" key="16">
    <source>
        <dbReference type="ARBA" id="ARBA00050199"/>
    </source>
</evidence>
<evidence type="ECO:0000256" key="22">
    <source>
        <dbReference type="ARBA" id="ARBA00081533"/>
    </source>
</evidence>
<gene>
    <name evidence="25" type="ORF">PHYEVI_LOCUS4555</name>
</gene>
<protein>
    <recommendedName>
        <fullName evidence="20">Acyl-coenzyme A thioesterase 13</fullName>
    </recommendedName>
    <alternativeName>
        <fullName evidence="22">Hotdog-fold thioesterase superfamily member 2</fullName>
    </alternativeName>
    <alternativeName>
        <fullName evidence="21">Palmitoyl-CoA hydrolase</fullName>
    </alternativeName>
    <alternativeName>
        <fullName evidence="23">Thioesterase superfamily member 2</fullName>
    </alternativeName>
</protein>
<evidence type="ECO:0000256" key="3">
    <source>
        <dbReference type="ARBA" id="ARBA00004186"/>
    </source>
</evidence>
<evidence type="ECO:0000259" key="24">
    <source>
        <dbReference type="Pfam" id="PF03061"/>
    </source>
</evidence>
<feature type="domain" description="Thioesterase" evidence="24">
    <location>
        <begin position="52"/>
        <end position="124"/>
    </location>
</feature>
<accession>A0A9N9TGN8</accession>
<evidence type="ECO:0000256" key="23">
    <source>
        <dbReference type="ARBA" id="ARBA00083956"/>
    </source>
</evidence>
<dbReference type="NCBIfam" id="TIGR00369">
    <property type="entry name" value="unchar_dom_1"/>
    <property type="match status" value="1"/>
</dbReference>
<dbReference type="InterPro" id="IPR003736">
    <property type="entry name" value="PAAI_dom"/>
</dbReference>
<keyword evidence="7" id="KW-0378">Hydrolase</keyword>
<keyword evidence="6" id="KW-0963">Cytoplasm</keyword>
<dbReference type="GO" id="GO:0006629">
    <property type="term" value="P:lipid metabolic process"/>
    <property type="evidence" value="ECO:0007669"/>
    <property type="project" value="UniProtKB-KW"/>
</dbReference>
<keyword evidence="10" id="KW-0496">Mitochondrion</keyword>
<organism evidence="25 26">
    <name type="scientific">Phyllotreta striolata</name>
    <name type="common">Striped flea beetle</name>
    <name type="synonym">Crioceris striolata</name>
    <dbReference type="NCBI Taxonomy" id="444603"/>
    <lineage>
        <taxon>Eukaryota</taxon>
        <taxon>Metazoa</taxon>
        <taxon>Ecdysozoa</taxon>
        <taxon>Arthropoda</taxon>
        <taxon>Hexapoda</taxon>
        <taxon>Insecta</taxon>
        <taxon>Pterygota</taxon>
        <taxon>Neoptera</taxon>
        <taxon>Endopterygota</taxon>
        <taxon>Coleoptera</taxon>
        <taxon>Polyphaga</taxon>
        <taxon>Cucujiformia</taxon>
        <taxon>Chrysomeloidea</taxon>
        <taxon>Chrysomelidae</taxon>
        <taxon>Galerucinae</taxon>
        <taxon>Alticini</taxon>
        <taxon>Phyllotreta</taxon>
    </lineage>
</organism>
<reference evidence="25" key="1">
    <citation type="submission" date="2022-01" db="EMBL/GenBank/DDBJ databases">
        <authorList>
            <person name="King R."/>
        </authorList>
    </citation>
    <scope>NUCLEOTIDE SEQUENCE</scope>
</reference>
<evidence type="ECO:0000256" key="2">
    <source>
        <dbReference type="ARBA" id="ARBA00004173"/>
    </source>
</evidence>
<dbReference type="PANTHER" id="PTHR21660:SF1">
    <property type="entry name" value="ACYL-COENZYME A THIOESTERASE 13"/>
    <property type="match status" value="1"/>
</dbReference>
<dbReference type="GO" id="GO:0005829">
    <property type="term" value="C:cytosol"/>
    <property type="evidence" value="ECO:0007669"/>
    <property type="project" value="UniProtKB-SubCell"/>
</dbReference>
<evidence type="ECO:0000313" key="25">
    <source>
        <dbReference type="EMBL" id="CAG9858164.1"/>
    </source>
</evidence>
<keyword evidence="26" id="KW-1185">Reference proteome</keyword>
<evidence type="ECO:0000256" key="19">
    <source>
        <dbReference type="ARBA" id="ARBA00064709"/>
    </source>
</evidence>
<keyword evidence="11" id="KW-0206">Cytoskeleton</keyword>
<dbReference type="InterPro" id="IPR006683">
    <property type="entry name" value="Thioestr_dom"/>
</dbReference>
<evidence type="ECO:0000256" key="5">
    <source>
        <dbReference type="ARBA" id="ARBA00008324"/>
    </source>
</evidence>
<keyword evidence="9" id="KW-0443">Lipid metabolism</keyword>
<proteinExistence type="inferred from homology"/>
<dbReference type="InterPro" id="IPR029069">
    <property type="entry name" value="HotDog_dom_sf"/>
</dbReference>
<evidence type="ECO:0000256" key="18">
    <source>
        <dbReference type="ARBA" id="ARBA00058205"/>
    </source>
</evidence>
<dbReference type="GO" id="GO:0005634">
    <property type="term" value="C:nucleus"/>
    <property type="evidence" value="ECO:0007669"/>
    <property type="project" value="UniProtKB-SubCell"/>
</dbReference>
<keyword evidence="8" id="KW-0007">Acetylation</keyword>
<evidence type="ECO:0000256" key="1">
    <source>
        <dbReference type="ARBA" id="ARBA00004123"/>
    </source>
</evidence>
<comment type="subunit">
    <text evidence="19">Homotetramer. Interacts with PCTP.</text>
</comment>
<dbReference type="InterPro" id="IPR039298">
    <property type="entry name" value="ACOT13"/>
</dbReference>
<dbReference type="GO" id="GO:0005819">
    <property type="term" value="C:spindle"/>
    <property type="evidence" value="ECO:0007669"/>
    <property type="project" value="UniProtKB-SubCell"/>
</dbReference>
<comment type="catalytic activity">
    <reaction evidence="15">
        <text>dodecanoyl-CoA + H2O = dodecanoate + CoA + H(+)</text>
        <dbReference type="Rhea" id="RHEA:30135"/>
        <dbReference type="ChEBI" id="CHEBI:15377"/>
        <dbReference type="ChEBI" id="CHEBI:15378"/>
        <dbReference type="ChEBI" id="CHEBI:18262"/>
        <dbReference type="ChEBI" id="CHEBI:57287"/>
        <dbReference type="ChEBI" id="CHEBI:57375"/>
    </reaction>
    <physiologicalReaction direction="left-to-right" evidence="15">
        <dbReference type="Rhea" id="RHEA:30136"/>
    </physiologicalReaction>
</comment>
<dbReference type="PANTHER" id="PTHR21660">
    <property type="entry name" value="THIOESTERASE SUPERFAMILY MEMBER-RELATED"/>
    <property type="match status" value="1"/>
</dbReference>
<dbReference type="FunFam" id="3.10.129.10:FF:000021">
    <property type="entry name" value="Acyl-coenzyme A thioesterase 13"/>
    <property type="match status" value="1"/>
</dbReference>
<evidence type="ECO:0000256" key="10">
    <source>
        <dbReference type="ARBA" id="ARBA00023128"/>
    </source>
</evidence>
<comment type="catalytic activity">
    <reaction evidence="13">
        <text>octanoyl-CoA + H2O = octanoate + CoA + H(+)</text>
        <dbReference type="Rhea" id="RHEA:30143"/>
        <dbReference type="ChEBI" id="CHEBI:15377"/>
        <dbReference type="ChEBI" id="CHEBI:15378"/>
        <dbReference type="ChEBI" id="CHEBI:25646"/>
        <dbReference type="ChEBI" id="CHEBI:57287"/>
        <dbReference type="ChEBI" id="CHEBI:57386"/>
    </reaction>
    <physiologicalReaction direction="left-to-right" evidence="13">
        <dbReference type="Rhea" id="RHEA:30144"/>
    </physiologicalReaction>
</comment>
<dbReference type="OrthoDB" id="46529at2759"/>
<evidence type="ECO:0000256" key="20">
    <source>
        <dbReference type="ARBA" id="ARBA00067273"/>
    </source>
</evidence>
<evidence type="ECO:0000256" key="17">
    <source>
        <dbReference type="ARBA" id="ARBA00052976"/>
    </source>
</evidence>
<dbReference type="Gene3D" id="3.10.129.10">
    <property type="entry name" value="Hotdog Thioesterase"/>
    <property type="match status" value="1"/>
</dbReference>
<evidence type="ECO:0000256" key="13">
    <source>
        <dbReference type="ARBA" id="ARBA00047588"/>
    </source>
</evidence>
<evidence type="ECO:0000256" key="8">
    <source>
        <dbReference type="ARBA" id="ARBA00022990"/>
    </source>
</evidence>
<dbReference type="EMBL" id="OU900095">
    <property type="protein sequence ID" value="CAG9858164.1"/>
    <property type="molecule type" value="Genomic_DNA"/>
</dbReference>
<evidence type="ECO:0000256" key="21">
    <source>
        <dbReference type="ARBA" id="ARBA00075657"/>
    </source>
</evidence>
<evidence type="ECO:0000313" key="26">
    <source>
        <dbReference type="Proteomes" id="UP001153712"/>
    </source>
</evidence>
<comment type="catalytic activity">
    <reaction evidence="16">
        <text>hexanoyl-CoA + H2O = hexanoate + CoA + H(+)</text>
        <dbReference type="Rhea" id="RHEA:40115"/>
        <dbReference type="ChEBI" id="CHEBI:15377"/>
        <dbReference type="ChEBI" id="CHEBI:15378"/>
        <dbReference type="ChEBI" id="CHEBI:17120"/>
        <dbReference type="ChEBI" id="CHEBI:57287"/>
        <dbReference type="ChEBI" id="CHEBI:62620"/>
    </reaction>
    <physiologicalReaction direction="left-to-right" evidence="16">
        <dbReference type="Rhea" id="RHEA:40116"/>
    </physiologicalReaction>
</comment>
<comment type="function">
    <text evidence="18">Catalyzes the hydrolysis of acyl-CoAs into free fatty acids and coenzyme A (CoASH), regulating their respective intracellular levels. Has acyl-CoA thioesterase activity towards medium (C12) and long-chain (C18) fatty acyl-CoA substrates. Can also hydrolyze 3-hydroxyphenylacetyl-CoA and 3,4-dihydroxyphenylacetyl-CoA (in vitro). May play a role in controlling adaptive thermogenesis.</text>
</comment>
<dbReference type="SUPFAM" id="SSF54637">
    <property type="entry name" value="Thioesterase/thiol ester dehydrase-isomerase"/>
    <property type="match status" value="1"/>
</dbReference>
<dbReference type="AlphaFoldDB" id="A0A9N9TGN8"/>
<comment type="catalytic activity">
    <reaction evidence="14">
        <text>decanoyl-CoA + H2O = decanoate + CoA + H(+)</text>
        <dbReference type="Rhea" id="RHEA:40059"/>
        <dbReference type="ChEBI" id="CHEBI:15377"/>
        <dbReference type="ChEBI" id="CHEBI:15378"/>
        <dbReference type="ChEBI" id="CHEBI:27689"/>
        <dbReference type="ChEBI" id="CHEBI:57287"/>
        <dbReference type="ChEBI" id="CHEBI:61430"/>
    </reaction>
    <physiologicalReaction direction="left-to-right" evidence="14">
        <dbReference type="Rhea" id="RHEA:40060"/>
    </physiologicalReaction>
</comment>
<comment type="catalytic activity">
    <reaction evidence="17">
        <text>a fatty acyl-CoA + H2O = a fatty acid + CoA + H(+)</text>
        <dbReference type="Rhea" id="RHEA:16781"/>
        <dbReference type="ChEBI" id="CHEBI:15377"/>
        <dbReference type="ChEBI" id="CHEBI:15378"/>
        <dbReference type="ChEBI" id="CHEBI:28868"/>
        <dbReference type="ChEBI" id="CHEBI:57287"/>
        <dbReference type="ChEBI" id="CHEBI:77636"/>
    </reaction>
    <physiologicalReaction direction="left-to-right" evidence="17">
        <dbReference type="Rhea" id="RHEA:16782"/>
    </physiologicalReaction>
</comment>
<evidence type="ECO:0000256" key="9">
    <source>
        <dbReference type="ARBA" id="ARBA00023098"/>
    </source>
</evidence>